<evidence type="ECO:0000313" key="2">
    <source>
        <dbReference type="Proteomes" id="UP001152531"/>
    </source>
</evidence>
<accession>A0ACA9Y2X4</accession>
<protein>
    <submittedName>
        <fullName evidence="1">Vacuolar protein-sorting protein Bro1p</fullName>
    </submittedName>
</protein>
<gene>
    <name evidence="1" type="ORF">CLIB1444_02S05710</name>
</gene>
<keyword evidence="2" id="KW-1185">Reference proteome</keyword>
<reference evidence="1" key="1">
    <citation type="submission" date="2022-06" db="EMBL/GenBank/DDBJ databases">
        <authorList>
            <person name="Legras J.-L."/>
            <person name="Devillers H."/>
            <person name="Grondin C."/>
        </authorList>
    </citation>
    <scope>NUCLEOTIDE SEQUENCE</scope>
    <source>
        <strain evidence="1">CLIB 1444</strain>
    </source>
</reference>
<evidence type="ECO:0000313" key="1">
    <source>
        <dbReference type="EMBL" id="CAH6719316.1"/>
    </source>
</evidence>
<dbReference type="Proteomes" id="UP001152531">
    <property type="component" value="Unassembled WGS sequence"/>
</dbReference>
<organism evidence="1 2">
    <name type="scientific">[Candida] jaroonii</name>
    <dbReference type="NCBI Taxonomy" id="467808"/>
    <lineage>
        <taxon>Eukaryota</taxon>
        <taxon>Fungi</taxon>
        <taxon>Dikarya</taxon>
        <taxon>Ascomycota</taxon>
        <taxon>Saccharomycotina</taxon>
        <taxon>Pichiomycetes</taxon>
        <taxon>Debaryomycetaceae</taxon>
        <taxon>Yamadazyma</taxon>
    </lineage>
</organism>
<proteinExistence type="predicted"/>
<dbReference type="EMBL" id="CALSDN010000002">
    <property type="protein sequence ID" value="CAH6719316.1"/>
    <property type="molecule type" value="Genomic_DNA"/>
</dbReference>
<sequence length="970" mass="110491">MHTYALSIPTKKMEQVNWLPPLKNYIRSIYGKENDYEQDLDGFNKSRQDLSGVNPYTIGTKLYYKYYSQLELLDLRIPVNSVIGKKLQFVWYDAFHKTISHEQHSLPFEKANILFNIASILSKVGVYKYEQSKRSVDSGEDTTKEAIEYFQQAAGVLQFISENFLHAPSDDLSQSSLNFLNKLMLAQSQEIFVLKAIIGDLNQSKNSLIAKLCSCTSKYYSECNGMIDHNVKEGVSTSDYEVVDTNEEFEDLEDIVDEESQNPNDYKITIQLEPFWISLLTFKQIYYKSLAYYFQGLQLEAGKKFGDAIGYFTKSQQILNEISSVTLNQISKSPTNEAFEVLDNYKFHKDALSIKLTDLNKDNDLIYHDPIPSLVTLPEIKPLDSARMIPMNKIELFKEINDHNYENFLKNVVPIDIHELLSYYSEEKSQFLRNELDMVDVSNEELASVLEYLKMPKAIVNLKEIINENTVSKDSEGGISSEIISKVNEIARNYSQDTTNKENIMNLRKQIYATINEIESKSNNSMGGSQYKDEIIKLKKSLYDATNADEKLLGLINVENSKLYDILGNGSNSREFKQLFEVPSSKVNYDNETSLLDIIDTPQSNGLDSQIKKIEDILYDLNVIKANKQKLVDTLKTEIHNDDISDILVLNSKVKTNNEIKNVIFPEELKKFQPYANELDNLINKQKDFIDSLKESWDTLSSHPKVKDIQSSKTFKDTLMVDQVTRIEKFYTNNWKRYSEGLKRGGTFYGQLLSFAKSLRDKVNANDGMNERFANMNLSASSTGQNYQAPSQGQNYSQPGYAQPGYAQPGYSQGPATTGPPRPPQPYQAQISPMNTSSLHPQHTPQATPYQGYQPNYQPNQPQNHSQYQTQPQFFNQPMLQRTSTSGSSGYDRAAPSLPPKQPNYSQTAPHNGGYPQSSIPQYQSPPSNSPYGSQPPQQSHSQSQSSQNSLIYDQPSTYNPNMYNFFSKE</sequence>
<comment type="caution">
    <text evidence="1">The sequence shown here is derived from an EMBL/GenBank/DDBJ whole genome shotgun (WGS) entry which is preliminary data.</text>
</comment>
<name>A0ACA9Y2X4_9ASCO</name>